<dbReference type="Proteomes" id="UP000029424">
    <property type="component" value="Chromosome 2"/>
</dbReference>
<dbReference type="PANTHER" id="PTHR43767">
    <property type="entry name" value="LONG-CHAIN-FATTY-ACID--COA LIGASE"/>
    <property type="match status" value="1"/>
</dbReference>
<dbReference type="InterPro" id="IPR050237">
    <property type="entry name" value="ATP-dep_AMP-bd_enzyme"/>
</dbReference>
<dbReference type="InterPro" id="IPR020845">
    <property type="entry name" value="AMP-binding_CS"/>
</dbReference>
<dbReference type="EMBL" id="CP008727">
    <property type="protein sequence ID" value="AIO69110.1"/>
    <property type="molecule type" value="Genomic_DNA"/>
</dbReference>
<accession>A0AAI8FQL9</accession>
<sequence length="513" mass="55430">MNPHIRLVDLLDSAAAQRPDGIAIADPERRISYAQFAADVRRVAVALAEAGFTAGERVAIYAAKTYETITVMLAANLAGAIIVPINPQLRDHQVLHILADCGARLLLSTPPRLSRLAARPASLVCWLLDDIAALPEANSYEGLPPTVDTDPAAILYTSGSTGNPKGVVLSHRNLTAGADSVAAFQQLEHDDVILGALPLSFDAGLNQLTSALAAKACYAPLDFLRAEEVPECCVKAGVTSITGVPPLWMRLATVEWPDDARLPVRRLANTGGVMPASLLHRLRDIFPNAAPYLMYGLTEAFRSTYLSPGEVGARPDSIGKAVPNAQILVLRPDGSECDADEPGELVHRGAFVTLGYWNAPELTAQRFRPLPRAHHPISLADVAVWSGDIVRRDAAGFLYFVGRADEMIKTSGYRVSPTEIEDILFECEETLEAAAFGVPHPTLGQVIIAYVYSTDDPMQCRQALVGTCSLRLPSYMVPQHIEVVDSPLPRNPNGKIDRPLLKRNHLSRFEAAP</sequence>
<dbReference type="PANTHER" id="PTHR43767:SF1">
    <property type="entry name" value="NONRIBOSOMAL PEPTIDE SYNTHASE PES1 (EUROFUNG)-RELATED"/>
    <property type="match status" value="1"/>
</dbReference>
<evidence type="ECO:0000313" key="4">
    <source>
        <dbReference type="EMBL" id="AIO69110.1"/>
    </source>
</evidence>
<dbReference type="KEGG" id="bok:DM82_5614"/>
<dbReference type="InterPro" id="IPR045851">
    <property type="entry name" value="AMP-bd_C_sf"/>
</dbReference>
<dbReference type="SUPFAM" id="SSF56801">
    <property type="entry name" value="Acetyl-CoA synthetase-like"/>
    <property type="match status" value="1"/>
</dbReference>
<dbReference type="GO" id="GO:0016878">
    <property type="term" value="F:acid-thiol ligase activity"/>
    <property type="evidence" value="ECO:0007669"/>
    <property type="project" value="UniProtKB-ARBA"/>
</dbReference>
<evidence type="ECO:0000259" key="2">
    <source>
        <dbReference type="Pfam" id="PF00501"/>
    </source>
</evidence>
<dbReference type="Pfam" id="PF13193">
    <property type="entry name" value="AMP-binding_C"/>
    <property type="match status" value="1"/>
</dbReference>
<keyword evidence="5" id="KW-1185">Reference proteome</keyword>
<dbReference type="AlphaFoldDB" id="A0AAI8FQL9"/>
<dbReference type="PROSITE" id="PS00455">
    <property type="entry name" value="AMP_BINDING"/>
    <property type="match status" value="1"/>
</dbReference>
<gene>
    <name evidence="4" type="ORF">DM82_5614</name>
</gene>
<name>A0AAI8FQL9_9BURK</name>
<evidence type="ECO:0000256" key="1">
    <source>
        <dbReference type="ARBA" id="ARBA00022723"/>
    </source>
</evidence>
<dbReference type="NCBIfam" id="TIGR03098">
    <property type="entry name" value="ligase_PEP_1"/>
    <property type="match status" value="1"/>
</dbReference>
<dbReference type="RefSeq" id="WP_010111673.1">
    <property type="nucleotide sequence ID" value="NZ_CP008727.1"/>
</dbReference>
<evidence type="ECO:0000259" key="3">
    <source>
        <dbReference type="Pfam" id="PF13193"/>
    </source>
</evidence>
<dbReference type="InterPro" id="IPR025110">
    <property type="entry name" value="AMP-bd_C"/>
</dbReference>
<dbReference type="InterPro" id="IPR000873">
    <property type="entry name" value="AMP-dep_synth/lig_dom"/>
</dbReference>
<keyword evidence="1" id="KW-0479">Metal-binding</keyword>
<reference evidence="4 5" key="1">
    <citation type="submission" date="2014-06" db="EMBL/GenBank/DDBJ databases">
        <authorList>
            <person name="Bishop-Lilly K.A."/>
            <person name="Broomall S.M."/>
            <person name="Chain P.S."/>
            <person name="Chertkov O."/>
            <person name="Coyne S.R."/>
            <person name="Daligault H.E."/>
            <person name="Davenport K.W."/>
            <person name="Erkkila T."/>
            <person name="Frey K.G."/>
            <person name="Gibbons H.S."/>
            <person name="Gu W."/>
            <person name="Jaissle J."/>
            <person name="Johnson S.L."/>
            <person name="Koroleva G.I."/>
            <person name="Ladner J.T."/>
            <person name="Lo C.-C."/>
            <person name="Minogue T.D."/>
            <person name="Munk C."/>
            <person name="Palacios G.F."/>
            <person name="Redden C.L."/>
            <person name="Rosenzweig C.N."/>
            <person name="Scholz M.B."/>
            <person name="Teshima H."/>
            <person name="Xu Y."/>
        </authorList>
    </citation>
    <scope>NUCLEOTIDE SEQUENCE [LARGE SCALE GENOMIC DNA]</scope>
    <source>
        <strain evidence="4 5">EO147</strain>
    </source>
</reference>
<feature type="domain" description="AMP-dependent synthetase/ligase" evidence="2">
    <location>
        <begin position="12"/>
        <end position="357"/>
    </location>
</feature>
<dbReference type="Pfam" id="PF00501">
    <property type="entry name" value="AMP-binding"/>
    <property type="match status" value="1"/>
</dbReference>
<feature type="domain" description="AMP-binding enzyme C-terminal" evidence="3">
    <location>
        <begin position="419"/>
        <end position="495"/>
    </location>
</feature>
<proteinExistence type="predicted"/>
<dbReference type="GO" id="GO:0046872">
    <property type="term" value="F:metal ion binding"/>
    <property type="evidence" value="ECO:0007669"/>
    <property type="project" value="UniProtKB-KW"/>
</dbReference>
<protein>
    <submittedName>
        <fullName evidence="4">AMP-binding enzyme family protein</fullName>
    </submittedName>
</protein>
<dbReference type="InterPro" id="IPR042099">
    <property type="entry name" value="ANL_N_sf"/>
</dbReference>
<dbReference type="Gene3D" id="3.30.300.30">
    <property type="match status" value="1"/>
</dbReference>
<dbReference type="InterPro" id="IPR017529">
    <property type="entry name" value="AcylCoA_ligase_PEP_1"/>
</dbReference>
<organism evidence="4 5">
    <name type="scientific">Burkholderia oklahomensis</name>
    <dbReference type="NCBI Taxonomy" id="342113"/>
    <lineage>
        <taxon>Bacteria</taxon>
        <taxon>Pseudomonadati</taxon>
        <taxon>Pseudomonadota</taxon>
        <taxon>Betaproteobacteria</taxon>
        <taxon>Burkholderiales</taxon>
        <taxon>Burkholderiaceae</taxon>
        <taxon>Burkholderia</taxon>
        <taxon>pseudomallei group</taxon>
    </lineage>
</organism>
<evidence type="ECO:0000313" key="5">
    <source>
        <dbReference type="Proteomes" id="UP000029424"/>
    </source>
</evidence>
<dbReference type="Gene3D" id="3.40.50.12780">
    <property type="entry name" value="N-terminal domain of ligase-like"/>
    <property type="match status" value="1"/>
</dbReference>